<dbReference type="EMBL" id="DRBW01000074">
    <property type="protein sequence ID" value="HDM89958.1"/>
    <property type="molecule type" value="Genomic_DNA"/>
</dbReference>
<keyword evidence="1" id="KW-1133">Transmembrane helix</keyword>
<protein>
    <submittedName>
        <fullName evidence="2">Uncharacterized protein</fullName>
    </submittedName>
</protein>
<dbReference type="Pfam" id="PF04390">
    <property type="entry name" value="LptE"/>
    <property type="match status" value="1"/>
</dbReference>
<organism evidence="2">
    <name type="scientific">candidate division WOR-3 bacterium</name>
    <dbReference type="NCBI Taxonomy" id="2052148"/>
    <lineage>
        <taxon>Bacteria</taxon>
        <taxon>Bacteria division WOR-3</taxon>
    </lineage>
</organism>
<accession>A0A7C0XCM4</accession>
<dbReference type="Proteomes" id="UP000885931">
    <property type="component" value="Unassembled WGS sequence"/>
</dbReference>
<dbReference type="GO" id="GO:0043165">
    <property type="term" value="P:Gram-negative-bacterium-type cell outer membrane assembly"/>
    <property type="evidence" value="ECO:0007669"/>
    <property type="project" value="InterPro"/>
</dbReference>
<feature type="transmembrane region" description="Helical" evidence="1">
    <location>
        <begin position="48"/>
        <end position="68"/>
    </location>
</feature>
<keyword evidence="1" id="KW-0812">Transmembrane</keyword>
<sequence length="204" mass="23230">MKFLGRFEIYGVRFSECAGNDGGPGDRRPLAVDFTSSLVYFVIHMRKVAFAVTVFFLLSCVFSFSGFFPKELRRVEIPVFENKTLRYGLEVYVTDAFMEAVEKDGRLEVAPKGEGALIVEGTITDYSREPFEYDSEGNVKTYKVTVKAEIGFYDKKRGKYYMEKRTYSGWGTYRADGEDEESGIKKAAEDLADEALRKLFLSSF</sequence>
<keyword evidence="1" id="KW-0472">Membrane</keyword>
<evidence type="ECO:0000256" key="1">
    <source>
        <dbReference type="SAM" id="Phobius"/>
    </source>
</evidence>
<reference evidence="2" key="1">
    <citation type="journal article" date="2020" name="mSystems">
        <title>Genome- and Community-Level Interaction Insights into Carbon Utilization and Element Cycling Functions of Hydrothermarchaeota in Hydrothermal Sediment.</title>
        <authorList>
            <person name="Zhou Z."/>
            <person name="Liu Y."/>
            <person name="Xu W."/>
            <person name="Pan J."/>
            <person name="Luo Z.H."/>
            <person name="Li M."/>
        </authorList>
    </citation>
    <scope>NUCLEOTIDE SEQUENCE [LARGE SCALE GENOMIC DNA]</scope>
    <source>
        <strain evidence="2">HyVt-237</strain>
    </source>
</reference>
<dbReference type="InterPro" id="IPR007485">
    <property type="entry name" value="LPS_assembly_LptE"/>
</dbReference>
<comment type="caution">
    <text evidence="2">The sequence shown here is derived from an EMBL/GenBank/DDBJ whole genome shotgun (WGS) entry which is preliminary data.</text>
</comment>
<evidence type="ECO:0000313" key="2">
    <source>
        <dbReference type="EMBL" id="HDM89958.1"/>
    </source>
</evidence>
<proteinExistence type="predicted"/>
<gene>
    <name evidence="2" type="ORF">ENG67_01980</name>
</gene>
<dbReference type="GO" id="GO:0019867">
    <property type="term" value="C:outer membrane"/>
    <property type="evidence" value="ECO:0007669"/>
    <property type="project" value="InterPro"/>
</dbReference>
<dbReference type="AlphaFoldDB" id="A0A7C0XCM4"/>
<name>A0A7C0XCM4_UNCW3</name>